<dbReference type="RefSeq" id="WP_267638936.1">
    <property type="nucleotide sequence ID" value="NZ_JAODIY010000046.1"/>
</dbReference>
<dbReference type="InterPro" id="IPR051207">
    <property type="entry name" value="ComplexI_NDUFA9_subunit"/>
</dbReference>
<proteinExistence type="predicted"/>
<dbReference type="InterPro" id="IPR016040">
    <property type="entry name" value="NAD(P)-bd_dom"/>
</dbReference>
<comment type="caution">
    <text evidence="2">The sequence shown here is derived from an EMBL/GenBank/DDBJ whole genome shotgun (WGS) entry which is preliminary data.</text>
</comment>
<reference evidence="2 3" key="1">
    <citation type="journal article" date="2014" name="Int. J. Syst. Evol. Microbiol.">
        <title>Complete genome sequence of Corynebacterium casei LMG S-19264T (=DSM 44701T), isolated from a smear-ripened cheese.</title>
        <authorList>
            <consortium name="US DOE Joint Genome Institute (JGI-PGF)"/>
            <person name="Walter F."/>
            <person name="Albersmeier A."/>
            <person name="Kalinowski J."/>
            <person name="Ruckert C."/>
        </authorList>
    </citation>
    <scope>NUCLEOTIDE SEQUENCE [LARGE SCALE GENOMIC DNA]</scope>
    <source>
        <strain evidence="2 3">CGMCC 4.7215</strain>
    </source>
</reference>
<dbReference type="Pfam" id="PF13460">
    <property type="entry name" value="NAD_binding_10"/>
    <property type="match status" value="1"/>
</dbReference>
<evidence type="ECO:0000313" key="2">
    <source>
        <dbReference type="EMBL" id="MFC7126016.1"/>
    </source>
</evidence>
<dbReference type="AlphaFoldDB" id="A0ABD5X4E5"/>
<dbReference type="Proteomes" id="UP001596414">
    <property type="component" value="Unassembled WGS sequence"/>
</dbReference>
<dbReference type="FunFam" id="3.40.50.720:FF:000702">
    <property type="entry name" value="NADH dehydrogenase (Ubiquinone)"/>
    <property type="match status" value="1"/>
</dbReference>
<feature type="domain" description="NAD(P)-binding" evidence="1">
    <location>
        <begin position="7"/>
        <end position="153"/>
    </location>
</feature>
<accession>A0ABD5X4E5</accession>
<gene>
    <name evidence="2" type="ORF">ACFQJ7_08195</name>
</gene>
<evidence type="ECO:0000259" key="1">
    <source>
        <dbReference type="Pfam" id="PF13460"/>
    </source>
</evidence>
<dbReference type="InterPro" id="IPR036291">
    <property type="entry name" value="NAD(P)-bd_dom_sf"/>
</dbReference>
<name>A0ABD5X4E5_9EURY</name>
<sequence>MNILVTGGTGFIGQHLCELLAKRGHNVTALARNPDSSGTESGEIVVGDVTAYESIVDAFADKDVVVNLVALSPLFIPSGGNEMHERIHLGGTKNCLRAAEKHDVDRFVQMSALGADSTGATHYIRAKGRAEEAVSDADIATTIVRPSVVFGDDGQFLRFVRKLTPPVVAPLPGGGETRFQPIFVEDLVTMLADTVEDKAHSGETYDFGGPEVLTLAEVAKLVRKARGQSVTIVPVPMSVAGVGMTLAGAIPGFPMGRDQYQSLQFDNTTEQNDIDAFGFSSGDLRTVSEYVGLRD</sequence>
<organism evidence="2 3">
    <name type="scientific">Halovenus rubra</name>
    <dbReference type="NCBI Taxonomy" id="869890"/>
    <lineage>
        <taxon>Archaea</taxon>
        <taxon>Methanobacteriati</taxon>
        <taxon>Methanobacteriota</taxon>
        <taxon>Stenosarchaea group</taxon>
        <taxon>Halobacteria</taxon>
        <taxon>Halobacteriales</taxon>
        <taxon>Haloarculaceae</taxon>
        <taxon>Halovenus</taxon>
    </lineage>
</organism>
<evidence type="ECO:0000313" key="3">
    <source>
        <dbReference type="Proteomes" id="UP001596414"/>
    </source>
</evidence>
<dbReference type="PANTHER" id="PTHR12126">
    <property type="entry name" value="NADH-UBIQUINONE OXIDOREDUCTASE 39 KDA SUBUNIT-RELATED"/>
    <property type="match status" value="1"/>
</dbReference>
<dbReference type="EMBL" id="JBHSZQ010000012">
    <property type="protein sequence ID" value="MFC7126016.1"/>
    <property type="molecule type" value="Genomic_DNA"/>
</dbReference>
<dbReference type="PANTHER" id="PTHR12126:SF11">
    <property type="entry name" value="NADH DEHYDROGENASE [UBIQUINONE] 1 ALPHA SUBCOMPLEX SUBUNIT 9, MITOCHONDRIAL"/>
    <property type="match status" value="1"/>
</dbReference>
<dbReference type="Gene3D" id="3.40.50.720">
    <property type="entry name" value="NAD(P)-binding Rossmann-like Domain"/>
    <property type="match status" value="1"/>
</dbReference>
<protein>
    <submittedName>
        <fullName evidence="2">Complex I NDUFA9 subunit family protein</fullName>
    </submittedName>
</protein>
<dbReference type="SUPFAM" id="SSF51735">
    <property type="entry name" value="NAD(P)-binding Rossmann-fold domains"/>
    <property type="match status" value="1"/>
</dbReference>
<dbReference type="CDD" id="cd05271">
    <property type="entry name" value="NDUFA9_like_SDR_a"/>
    <property type="match status" value="1"/>
</dbReference>